<dbReference type="CDD" id="cd00866">
    <property type="entry name" value="PEBP_euk"/>
    <property type="match status" value="1"/>
</dbReference>
<organism evidence="2 3">
    <name type="scientific">Agaricus bisporus var. burnettii</name>
    <dbReference type="NCBI Taxonomy" id="192524"/>
    <lineage>
        <taxon>Eukaryota</taxon>
        <taxon>Fungi</taxon>
        <taxon>Dikarya</taxon>
        <taxon>Basidiomycota</taxon>
        <taxon>Agaricomycotina</taxon>
        <taxon>Agaricomycetes</taxon>
        <taxon>Agaricomycetidae</taxon>
        <taxon>Agaricales</taxon>
        <taxon>Agaricineae</taxon>
        <taxon>Agaricaceae</taxon>
        <taxon>Agaricus</taxon>
    </lineage>
</organism>
<evidence type="ECO:0000313" key="2">
    <source>
        <dbReference type="EMBL" id="KAF7768445.1"/>
    </source>
</evidence>
<evidence type="ECO:0000313" key="3">
    <source>
        <dbReference type="Proteomes" id="UP000629468"/>
    </source>
</evidence>
<dbReference type="PANTHER" id="PTHR11362">
    <property type="entry name" value="PHOSPHATIDYLETHANOLAMINE-BINDING PROTEIN"/>
    <property type="match status" value="1"/>
</dbReference>
<dbReference type="InterPro" id="IPR008914">
    <property type="entry name" value="PEBP"/>
</dbReference>
<comment type="caution">
    <text evidence="2">The sequence shown here is derived from an EMBL/GenBank/DDBJ whole genome shotgun (WGS) entry which is preliminary data.</text>
</comment>
<dbReference type="Proteomes" id="UP000629468">
    <property type="component" value="Unassembled WGS sequence"/>
</dbReference>
<dbReference type="PANTHER" id="PTHR11362:SF82">
    <property type="entry name" value="PHOSPHATIDYLETHANOLAMINE-BINDING PROTEIN 4"/>
    <property type="match status" value="1"/>
</dbReference>
<accession>A0A8H7C8R1</accession>
<proteinExistence type="predicted"/>
<feature type="chain" id="PRO_5034840658" description="PEBP-like protein" evidence="1">
    <location>
        <begin position="20"/>
        <end position="217"/>
    </location>
</feature>
<dbReference type="Gene3D" id="3.90.280.10">
    <property type="entry name" value="PEBP-like"/>
    <property type="match status" value="1"/>
</dbReference>
<evidence type="ECO:0000256" key="1">
    <source>
        <dbReference type="SAM" id="SignalP"/>
    </source>
</evidence>
<dbReference type="InterPro" id="IPR036610">
    <property type="entry name" value="PEBP-like_sf"/>
</dbReference>
<gene>
    <name evidence="2" type="ORF">Agabi119p4_7688</name>
</gene>
<dbReference type="Pfam" id="PF01161">
    <property type="entry name" value="PBP"/>
    <property type="match status" value="1"/>
</dbReference>
<evidence type="ECO:0008006" key="4">
    <source>
        <dbReference type="Google" id="ProtNLM"/>
    </source>
</evidence>
<keyword evidence="1" id="KW-0732">Signal</keyword>
<feature type="signal peptide" evidence="1">
    <location>
        <begin position="1"/>
        <end position="19"/>
    </location>
</feature>
<reference evidence="2 3" key="1">
    <citation type="journal article" name="Sci. Rep.">
        <title>Telomere-to-telomere assembled and centromere annotated genomes of the two main subspecies of the button mushroom Agaricus bisporus reveal especially polymorphic chromosome ends.</title>
        <authorList>
            <person name="Sonnenberg A.S.M."/>
            <person name="Sedaghat-Telgerd N."/>
            <person name="Lavrijssen B."/>
            <person name="Ohm R.A."/>
            <person name="Hendrickx P.M."/>
            <person name="Scholtmeijer K."/>
            <person name="Baars J.J.P."/>
            <person name="van Peer A."/>
        </authorList>
    </citation>
    <scope>NUCLEOTIDE SEQUENCE [LARGE SCALE GENOMIC DNA]</scope>
    <source>
        <strain evidence="2 3">H119_p4</strain>
    </source>
</reference>
<dbReference type="AlphaFoldDB" id="A0A8H7C8R1"/>
<dbReference type="SUPFAM" id="SSF49777">
    <property type="entry name" value="PEBP-like"/>
    <property type="match status" value="1"/>
</dbReference>
<sequence length="217" mass="23529">MRLSLSFSFLSLFVLAIKAQDRDLGVVKRAFEAADIPADLSLNFNPTALLEVTFPESDGNDITIHAGQQVPRDSTAGPPIYHAVGLRSSGPFVITMVDPDAPTPQMPTVAQERHFLGGDFHLDRTGRLINSTAGIDEFLQPSPPAGSDAHRYIFMLWNQPRGFDQQTVVGADTPRGSFNFLAGYAAKEISEPRRASEELSVISLIAESVGKKVSFGN</sequence>
<name>A0A8H7C8R1_AGABI</name>
<protein>
    <recommendedName>
        <fullName evidence="4">PEBP-like protein</fullName>
    </recommendedName>
</protein>
<dbReference type="EMBL" id="JABXXO010000010">
    <property type="protein sequence ID" value="KAF7768445.1"/>
    <property type="molecule type" value="Genomic_DNA"/>
</dbReference>
<dbReference type="InterPro" id="IPR035810">
    <property type="entry name" value="PEBP_euk"/>
</dbReference>